<dbReference type="Proteomes" id="UP001595699">
    <property type="component" value="Unassembled WGS sequence"/>
</dbReference>
<sequence length="228" mass="24512">MTLVTAEMSISLDGYFAGPRSDETDWTKSPEALGFFRITRWVVNAQSWRERMGYAGGEQSVNSDLAAELTARNGAYVMGRRMADGGEGPWGEEPPFHGPVFVVTHRERETRHCQGGTSFTYVTDGLESAIAQAREAANGKNVLISGGGTTVQQAIAAGQVDELVLHIAPVLLGEGQRLLDNLGVSTGHGRELTPERVVHTQDVTHLVYRVGKAASLFLDDRGSGDGEA</sequence>
<comment type="caution">
    <text evidence="2">The sequence shown here is derived from an EMBL/GenBank/DDBJ whole genome shotgun (WGS) entry which is preliminary data.</text>
</comment>
<evidence type="ECO:0000259" key="1">
    <source>
        <dbReference type="Pfam" id="PF01872"/>
    </source>
</evidence>
<organism evidence="2 3">
    <name type="scientific">Tenggerimyces flavus</name>
    <dbReference type="NCBI Taxonomy" id="1708749"/>
    <lineage>
        <taxon>Bacteria</taxon>
        <taxon>Bacillati</taxon>
        <taxon>Actinomycetota</taxon>
        <taxon>Actinomycetes</taxon>
        <taxon>Propionibacteriales</taxon>
        <taxon>Nocardioidaceae</taxon>
        <taxon>Tenggerimyces</taxon>
    </lineage>
</organism>
<dbReference type="Pfam" id="PF01872">
    <property type="entry name" value="RibD_C"/>
    <property type="match status" value="1"/>
</dbReference>
<accession>A0ABV7Y9I5</accession>
<dbReference type="PANTHER" id="PTHR38011:SF12">
    <property type="entry name" value="BIFUNCTIONAL DEAMINASE-REDUCTASE DOMAIN PROTEIN"/>
    <property type="match status" value="1"/>
</dbReference>
<feature type="domain" description="Bacterial bifunctional deaminase-reductase C-terminal" evidence="1">
    <location>
        <begin position="4"/>
        <end position="199"/>
    </location>
</feature>
<evidence type="ECO:0000313" key="3">
    <source>
        <dbReference type="Proteomes" id="UP001595699"/>
    </source>
</evidence>
<dbReference type="InterPro" id="IPR024072">
    <property type="entry name" value="DHFR-like_dom_sf"/>
</dbReference>
<dbReference type="InterPro" id="IPR050765">
    <property type="entry name" value="Riboflavin_Biosynth_HTPR"/>
</dbReference>
<protein>
    <submittedName>
        <fullName evidence="2">Dihydrofolate reductase family protein</fullName>
    </submittedName>
</protein>
<keyword evidence="3" id="KW-1185">Reference proteome</keyword>
<dbReference type="EMBL" id="JBHRZH010000012">
    <property type="protein sequence ID" value="MFC3761990.1"/>
    <property type="molecule type" value="Genomic_DNA"/>
</dbReference>
<name>A0ABV7Y9I5_9ACTN</name>
<dbReference type="SUPFAM" id="SSF53597">
    <property type="entry name" value="Dihydrofolate reductase-like"/>
    <property type="match status" value="1"/>
</dbReference>
<proteinExistence type="predicted"/>
<reference evidence="3" key="1">
    <citation type="journal article" date="2019" name="Int. J. Syst. Evol. Microbiol.">
        <title>The Global Catalogue of Microorganisms (GCM) 10K type strain sequencing project: providing services to taxonomists for standard genome sequencing and annotation.</title>
        <authorList>
            <consortium name="The Broad Institute Genomics Platform"/>
            <consortium name="The Broad Institute Genome Sequencing Center for Infectious Disease"/>
            <person name="Wu L."/>
            <person name="Ma J."/>
        </authorList>
    </citation>
    <scope>NUCLEOTIDE SEQUENCE [LARGE SCALE GENOMIC DNA]</scope>
    <source>
        <strain evidence="3">CGMCC 4.7241</strain>
    </source>
</reference>
<dbReference type="RefSeq" id="WP_205120539.1">
    <property type="nucleotide sequence ID" value="NZ_JAFBCM010000001.1"/>
</dbReference>
<dbReference type="Gene3D" id="3.40.430.10">
    <property type="entry name" value="Dihydrofolate Reductase, subunit A"/>
    <property type="match status" value="1"/>
</dbReference>
<evidence type="ECO:0000313" key="2">
    <source>
        <dbReference type="EMBL" id="MFC3761990.1"/>
    </source>
</evidence>
<dbReference type="InterPro" id="IPR002734">
    <property type="entry name" value="RibDG_C"/>
</dbReference>
<dbReference type="PANTHER" id="PTHR38011">
    <property type="entry name" value="DIHYDROFOLATE REDUCTASE FAMILY PROTEIN (AFU_ORTHOLOGUE AFUA_8G06820)"/>
    <property type="match status" value="1"/>
</dbReference>
<gene>
    <name evidence="2" type="ORF">ACFOUW_14200</name>
</gene>